<dbReference type="Gene3D" id="3.90.550.10">
    <property type="entry name" value="Spore Coat Polysaccharide Biosynthesis Protein SpsA, Chain A"/>
    <property type="match status" value="1"/>
</dbReference>
<dbReference type="EMBL" id="JACBNQ010000020">
    <property type="protein sequence ID" value="NYB75313.1"/>
    <property type="molecule type" value="Genomic_DNA"/>
</dbReference>
<keyword evidence="1" id="KW-0328">Glycosyltransferase</keyword>
<dbReference type="RefSeq" id="WP_179239020.1">
    <property type="nucleotide sequence ID" value="NZ_JACBNQ010000020.1"/>
</dbReference>
<dbReference type="GO" id="GO:0016757">
    <property type="term" value="F:glycosyltransferase activity"/>
    <property type="evidence" value="ECO:0007669"/>
    <property type="project" value="UniProtKB-KW"/>
</dbReference>
<dbReference type="InterPro" id="IPR029044">
    <property type="entry name" value="Nucleotide-diphossugar_trans"/>
</dbReference>
<evidence type="ECO:0000313" key="5">
    <source>
        <dbReference type="Proteomes" id="UP000611629"/>
    </source>
</evidence>
<dbReference type="InterPro" id="IPR050748">
    <property type="entry name" value="Glycosyltrans_8_dom-fam"/>
</dbReference>
<sequence>MNILVTLNSNYIEQLIVMLTSLIKSDDNEKFEVYIVHSSLDEDDLILIVNSVCIDRCKITDVKIPEGMFDEAPVTYRYPKEMYYRIFAAQYLPESVDRILYLDPDIVIINRISGLYNMDMGDNFFAAASHVSKSLKKINELRLDMPEDSTYINSGVMLLNLQELRKSQNIREVYDYIENKKAFFLLPDQDVINGVYADRTVHVDAMIYNLSDRYLYLYNANPKNISTKRDMRWIANNTSIIHYCGRNKPWKNNYKGELGVFYYYFENLVNRKICAME</sequence>
<dbReference type="CDD" id="cd04194">
    <property type="entry name" value="GT8_A4GalT_like"/>
    <property type="match status" value="1"/>
</dbReference>
<dbReference type="GO" id="GO:0046872">
    <property type="term" value="F:metal ion binding"/>
    <property type="evidence" value="ECO:0007669"/>
    <property type="project" value="UniProtKB-KW"/>
</dbReference>
<keyword evidence="5" id="KW-1185">Reference proteome</keyword>
<dbReference type="Proteomes" id="UP000611629">
    <property type="component" value="Unassembled WGS sequence"/>
</dbReference>
<evidence type="ECO:0000313" key="4">
    <source>
        <dbReference type="EMBL" id="NYB75313.1"/>
    </source>
</evidence>
<dbReference type="Pfam" id="PF01501">
    <property type="entry name" value="Glyco_transf_8"/>
    <property type="match status" value="1"/>
</dbReference>
<evidence type="ECO:0000256" key="3">
    <source>
        <dbReference type="ARBA" id="ARBA00022723"/>
    </source>
</evidence>
<dbReference type="SUPFAM" id="SSF53448">
    <property type="entry name" value="Nucleotide-diphospho-sugar transferases"/>
    <property type="match status" value="1"/>
</dbReference>
<evidence type="ECO:0000256" key="2">
    <source>
        <dbReference type="ARBA" id="ARBA00022679"/>
    </source>
</evidence>
<evidence type="ECO:0000256" key="1">
    <source>
        <dbReference type="ARBA" id="ARBA00022676"/>
    </source>
</evidence>
<accession>A0A974BLS7</accession>
<organism evidence="4 5">
    <name type="scientific">Sedimentibacter hydroxybenzoicus DSM 7310</name>
    <dbReference type="NCBI Taxonomy" id="1123245"/>
    <lineage>
        <taxon>Bacteria</taxon>
        <taxon>Bacillati</taxon>
        <taxon>Bacillota</taxon>
        <taxon>Tissierellia</taxon>
        <taxon>Sedimentibacter</taxon>
    </lineage>
</organism>
<dbReference type="AlphaFoldDB" id="A0A974BLS7"/>
<dbReference type="InterPro" id="IPR002495">
    <property type="entry name" value="Glyco_trans_8"/>
</dbReference>
<comment type="caution">
    <text evidence="4">The sequence shown here is derived from an EMBL/GenBank/DDBJ whole genome shotgun (WGS) entry which is preliminary data.</text>
</comment>
<keyword evidence="3" id="KW-0479">Metal-binding</keyword>
<dbReference type="PANTHER" id="PTHR13778">
    <property type="entry name" value="GLYCOSYLTRANSFERASE 8 DOMAIN-CONTAINING PROTEIN"/>
    <property type="match status" value="1"/>
</dbReference>
<name>A0A974BLS7_SEDHY</name>
<reference evidence="4" key="1">
    <citation type="submission" date="2020-07" db="EMBL/GenBank/DDBJ databases">
        <title>Genomic analysis of a strain of Sedimentibacter Hydroxybenzoicus DSM7310.</title>
        <authorList>
            <person name="Ma S."/>
        </authorList>
    </citation>
    <scope>NUCLEOTIDE SEQUENCE</scope>
    <source>
        <strain evidence="4">DSM 7310</strain>
    </source>
</reference>
<keyword evidence="2" id="KW-0808">Transferase</keyword>
<gene>
    <name evidence="4" type="ORF">HZF24_14290</name>
</gene>
<proteinExistence type="predicted"/>
<dbReference type="PANTHER" id="PTHR13778:SF47">
    <property type="entry name" value="LIPOPOLYSACCHARIDE 1,3-GALACTOSYLTRANSFERASE"/>
    <property type="match status" value="1"/>
</dbReference>
<protein>
    <submittedName>
        <fullName evidence="4">Glycosyltransferase family 8 protein</fullName>
    </submittedName>
</protein>